<dbReference type="EMBL" id="AF169965">
    <property type="protein sequence ID" value="AAF89680.1"/>
    <property type="molecule type" value="Genomic_DNA"/>
</dbReference>
<evidence type="ECO:0000259" key="8">
    <source>
        <dbReference type="Pfam" id="PF22837"/>
    </source>
</evidence>
<sequence>MMKLSNPDLDWILKVENKKDMLGQVFTPQGVANLMVSFGLNTKPRTILEPCFGEGVFLESIQKRKEYVANDTKIIGVEIDPVLYERVRSKFPNLELYNMDFFDFKGVVDCVIMNPPYIRQELLREKMPRFLNKSDIITRLPLLQYPISSRSNLYVYFIIKAWSILSEKGSIIAIIPNTWMAAEYGNSFKKFLLQNFWIKAIIQFNKDVFPDADVESCILYLSKEKDSEFNMRNTYLINIQKPFSKDEFLSFNDLINNVNGRSLVRTVTKEILELKGNWLNLFGQNNLFNIRDNLVPLKEIANLKRGLTTNYNKFFINDTIKFINRYPEYFKAILCSPKEIKGYSTESKIKEQYIFCTEKQKSELPLELKEYVEKYEHEILSSTLPKTLYGKITSNPDNWFNIKLTKTAPILFSYIVREKKKFIFNRNNMIARDNFYEIFPKEHINQYVLFSILNSRITSLSIENIGRSHGKGLLKIQKYELEELEVVNPSKIQKEDLILLESLGRDLSVCSDENPIKIISKIDKILLPYVSTNYKVSDLEERLKIEENSRLSKRIGHLRIINDGGMET</sequence>
<evidence type="ECO:0000256" key="3">
    <source>
        <dbReference type="ARBA" id="ARBA00022603"/>
    </source>
</evidence>
<dbReference type="InterPro" id="IPR029063">
    <property type="entry name" value="SAM-dependent_MTases_sf"/>
</dbReference>
<dbReference type="GO" id="GO:0032259">
    <property type="term" value="P:methylation"/>
    <property type="evidence" value="ECO:0007669"/>
    <property type="project" value="UniProtKB-KW"/>
</dbReference>
<dbReference type="GO" id="GO:0009007">
    <property type="term" value="F:site-specific DNA-methyltransferase (adenine-specific) activity"/>
    <property type="evidence" value="ECO:0007669"/>
    <property type="project" value="UniProtKB-EC"/>
</dbReference>
<organism evidence="9">
    <name type="scientific">Bacillus sp. LU11</name>
    <dbReference type="NCBI Taxonomy" id="100666"/>
    <lineage>
        <taxon>Bacteria</taxon>
        <taxon>Bacillati</taxon>
        <taxon>Bacillota</taxon>
        <taxon>Bacilli</taxon>
        <taxon>Bacillales</taxon>
        <taxon>Bacillaceae</taxon>
        <taxon>Bacillus</taxon>
    </lineage>
</organism>
<gene>
    <name evidence="9" type="primary">bspLU11IIIMa</name>
</gene>
<dbReference type="Gene3D" id="3.40.50.150">
    <property type="entry name" value="Vaccinia Virus protein VP39"/>
    <property type="match status" value="1"/>
</dbReference>
<evidence type="ECO:0000256" key="6">
    <source>
        <dbReference type="ARBA" id="ARBA00047942"/>
    </source>
</evidence>
<comment type="catalytic activity">
    <reaction evidence="6">
        <text>a 2'-deoxyadenosine in DNA + S-adenosyl-L-methionine = an N(6)-methyl-2'-deoxyadenosine in DNA + S-adenosyl-L-homocysteine + H(+)</text>
        <dbReference type="Rhea" id="RHEA:15197"/>
        <dbReference type="Rhea" id="RHEA-COMP:12418"/>
        <dbReference type="Rhea" id="RHEA-COMP:12419"/>
        <dbReference type="ChEBI" id="CHEBI:15378"/>
        <dbReference type="ChEBI" id="CHEBI:57856"/>
        <dbReference type="ChEBI" id="CHEBI:59789"/>
        <dbReference type="ChEBI" id="CHEBI:90615"/>
        <dbReference type="ChEBI" id="CHEBI:90616"/>
        <dbReference type="EC" id="2.1.1.72"/>
    </reaction>
</comment>
<dbReference type="SUPFAM" id="SSF53335">
    <property type="entry name" value="S-adenosyl-L-methionine-dependent methyltransferases"/>
    <property type="match status" value="1"/>
</dbReference>
<dbReference type="PROSITE" id="PS00092">
    <property type="entry name" value="N6_MTASE"/>
    <property type="match status" value="1"/>
</dbReference>
<evidence type="ECO:0000259" key="7">
    <source>
        <dbReference type="Pfam" id="PF07669"/>
    </source>
</evidence>
<dbReference type="PANTHER" id="PTHR33841:SF5">
    <property type="entry name" value="DNA METHYLASE (MODIFICATION METHYLASE) (METHYLTRANSFERASE)-RELATED"/>
    <property type="match status" value="1"/>
</dbReference>
<evidence type="ECO:0000256" key="5">
    <source>
        <dbReference type="ARBA" id="ARBA00022691"/>
    </source>
</evidence>
<dbReference type="AlphaFoldDB" id="Q9KJH2"/>
<dbReference type="Pfam" id="PF22837">
    <property type="entry name" value="M_Eco57I_C"/>
    <property type="match status" value="1"/>
</dbReference>
<evidence type="ECO:0000256" key="1">
    <source>
        <dbReference type="ARBA" id="ARBA00006594"/>
    </source>
</evidence>
<dbReference type="InterPro" id="IPR050953">
    <property type="entry name" value="N4_N6_ade-DNA_methylase"/>
</dbReference>
<protein>
    <recommendedName>
        <fullName evidence="2">site-specific DNA-methyltransferase (adenine-specific)</fullName>
        <ecNumber evidence="2">2.1.1.72</ecNumber>
    </recommendedName>
</protein>
<dbReference type="InterPro" id="IPR054520">
    <property type="entry name" value="M_Eco57I_C"/>
</dbReference>
<dbReference type="CDD" id="cd02440">
    <property type="entry name" value="AdoMet_MTases"/>
    <property type="match status" value="1"/>
</dbReference>
<reference evidence="9" key="2">
    <citation type="submission" date="2001-02" db="EMBL/GenBank/DDBJ databases">
        <authorList>
            <person name="Lepikhov K.A."/>
            <person name="Tchernov A.V."/>
            <person name="Matvienko N.I."/>
        </authorList>
    </citation>
    <scope>NUCLEOTIDE SEQUENCE</scope>
    <source>
        <strain evidence="9">LU11</strain>
    </source>
</reference>
<dbReference type="GO" id="GO:0003676">
    <property type="term" value="F:nucleic acid binding"/>
    <property type="evidence" value="ECO:0007669"/>
    <property type="project" value="InterPro"/>
</dbReference>
<dbReference type="InterPro" id="IPR002052">
    <property type="entry name" value="DNA_methylase_N6_adenine_CS"/>
</dbReference>
<keyword evidence="3 9" id="KW-0489">Methyltransferase</keyword>
<proteinExistence type="inferred from homology"/>
<evidence type="ECO:0000256" key="4">
    <source>
        <dbReference type="ARBA" id="ARBA00022679"/>
    </source>
</evidence>
<feature type="domain" description="Type II methyltransferase M.Eco57I C-terminal" evidence="8">
    <location>
        <begin position="292"/>
        <end position="498"/>
    </location>
</feature>
<keyword evidence="4 9" id="KW-0808">Transferase</keyword>
<feature type="domain" description="Type II methyltransferase M.TaqI-like" evidence="7">
    <location>
        <begin position="95"/>
        <end position="209"/>
    </location>
</feature>
<evidence type="ECO:0000313" key="9">
    <source>
        <dbReference type="EMBL" id="AAF89680.1"/>
    </source>
</evidence>
<evidence type="ECO:0000256" key="2">
    <source>
        <dbReference type="ARBA" id="ARBA00011900"/>
    </source>
</evidence>
<name>Q9KJH2_9BACI</name>
<reference evidence="9" key="1">
    <citation type="journal article" date="2001" name="Nucleic Acids Res.">
        <title>Characterization of the type IV restriction modification system BspLU11III from Bacillus sp. LU11.</title>
        <authorList>
            <person name="Lepikhov K."/>
            <person name="Tchernov A."/>
            <person name="Zheleznaja L."/>
            <person name="Matvienko N."/>
            <person name="Walter J."/>
            <person name="Trautner T.A."/>
        </authorList>
    </citation>
    <scope>NUCLEOTIDE SEQUENCE</scope>
    <source>
        <strain evidence="9">LU11</strain>
    </source>
</reference>
<dbReference type="REBASE" id="3562">
    <property type="entry name" value="M1.BspLU11III"/>
</dbReference>
<dbReference type="PANTHER" id="PTHR33841">
    <property type="entry name" value="DNA METHYLTRANSFERASE YEEA-RELATED"/>
    <property type="match status" value="1"/>
</dbReference>
<comment type="similarity">
    <text evidence="1">Belongs to the N(4)/N(6)-methyltransferase family.</text>
</comment>
<dbReference type="EC" id="2.1.1.72" evidence="2"/>
<accession>Q9KJH2</accession>
<dbReference type="Pfam" id="PF07669">
    <property type="entry name" value="Eco57I"/>
    <property type="match status" value="1"/>
</dbReference>
<keyword evidence="5" id="KW-0949">S-adenosyl-L-methionine</keyword>
<dbReference type="GO" id="GO:0006304">
    <property type="term" value="P:DNA modification"/>
    <property type="evidence" value="ECO:0007669"/>
    <property type="project" value="InterPro"/>
</dbReference>
<dbReference type="PRINTS" id="PR00507">
    <property type="entry name" value="N12N6MTFRASE"/>
</dbReference>
<dbReference type="InterPro" id="IPR011639">
    <property type="entry name" value="MethylTrfase_TaqI-like_dom"/>
</dbReference>